<dbReference type="EMBL" id="PTPZ01000002">
    <property type="protein sequence ID" value="PPZ92208.1"/>
    <property type="molecule type" value="Genomic_DNA"/>
</dbReference>
<evidence type="ECO:0000313" key="2">
    <source>
        <dbReference type="Proteomes" id="UP000238565"/>
    </source>
</evidence>
<dbReference type="RefSeq" id="WP_104793027.1">
    <property type="nucleotide sequence ID" value="NZ_PTPZ01000002.1"/>
</dbReference>
<comment type="caution">
    <text evidence="1">The sequence shown here is derived from an EMBL/GenBank/DDBJ whole genome shotgun (WGS) entry which is preliminary data.</text>
</comment>
<dbReference type="Proteomes" id="UP000238565">
    <property type="component" value="Unassembled WGS sequence"/>
</dbReference>
<evidence type="ECO:0000313" key="1">
    <source>
        <dbReference type="EMBL" id="PPZ92208.1"/>
    </source>
</evidence>
<protein>
    <submittedName>
        <fullName evidence="1">Uncharacterized protein</fullName>
    </submittedName>
</protein>
<name>A0A2S7I6K2_9FLAO</name>
<gene>
    <name evidence="1" type="ORF">C3729_04320</name>
</gene>
<organism evidence="1 2">
    <name type="scientific">Cloacibacterium normanense</name>
    <dbReference type="NCBI Taxonomy" id="237258"/>
    <lineage>
        <taxon>Bacteria</taxon>
        <taxon>Pseudomonadati</taxon>
        <taxon>Bacteroidota</taxon>
        <taxon>Flavobacteriia</taxon>
        <taxon>Flavobacteriales</taxon>
        <taxon>Weeksellaceae</taxon>
    </lineage>
</organism>
<proteinExistence type="predicted"/>
<reference evidence="1 2" key="1">
    <citation type="submission" date="2018-02" db="EMBL/GenBank/DDBJ databases">
        <title>Draft genome sequence of bacterial isolates from marine environment.</title>
        <authorList>
            <person name="Singh S.K."/>
            <person name="Hill R."/>
            <person name="Major S."/>
            <person name="Cai H."/>
            <person name="Li Y."/>
        </authorList>
    </citation>
    <scope>NUCLEOTIDE SEQUENCE [LARGE SCALE GENOMIC DNA]</scope>
    <source>
        <strain evidence="1 2">IMET F</strain>
    </source>
</reference>
<dbReference type="AlphaFoldDB" id="A0A2S7I6K2"/>
<accession>A0A2S7I6K2</accession>
<sequence>MKKQMLLLIGVFIFSFIKSQNTEYISIGNDQYGNSLFYKIDKTLNNEFYFWFKIEYTLENDPGMSKSEYYLHAKCDNKTEAILKYKNDWRKDDEDDGIHEATKDQIKYVQTSKNHKTYFLFEKNCKK</sequence>